<reference evidence="11 12" key="1">
    <citation type="submission" date="2024-04" db="EMBL/GenBank/DDBJ databases">
        <authorList>
            <person name="Waldvogel A.-M."/>
            <person name="Schoenle A."/>
        </authorList>
    </citation>
    <scope>NUCLEOTIDE SEQUENCE [LARGE SCALE GENOMIC DNA]</scope>
</reference>
<dbReference type="Proteomes" id="UP001497482">
    <property type="component" value="Chromosome 8"/>
</dbReference>
<dbReference type="InterPro" id="IPR003613">
    <property type="entry name" value="Ubox_domain"/>
</dbReference>
<feature type="domain" description="B box-type" evidence="9">
    <location>
        <begin position="293"/>
        <end position="340"/>
    </location>
</feature>
<dbReference type="Pfam" id="PF25600">
    <property type="entry name" value="TRIM_CC"/>
    <property type="match status" value="3"/>
</dbReference>
<dbReference type="InterPro" id="IPR058030">
    <property type="entry name" value="TRIM8/14/16/25/29/45/65_CC"/>
</dbReference>
<dbReference type="InterPro" id="IPR006574">
    <property type="entry name" value="PRY"/>
</dbReference>
<gene>
    <name evidence="11" type="ORF">KC01_LOCUS38971</name>
</gene>
<dbReference type="GO" id="GO:0008270">
    <property type="term" value="F:zinc ion binding"/>
    <property type="evidence" value="ECO:0007669"/>
    <property type="project" value="UniProtKB-KW"/>
</dbReference>
<keyword evidence="3 6" id="KW-0863">Zinc-finger</keyword>
<dbReference type="GO" id="GO:0004842">
    <property type="term" value="F:ubiquitin-protein transferase activity"/>
    <property type="evidence" value="ECO:0007669"/>
    <property type="project" value="InterPro"/>
</dbReference>
<name>A0AAV2MHA0_KNICA</name>
<dbReference type="Pfam" id="PF13765">
    <property type="entry name" value="PRY"/>
    <property type="match status" value="2"/>
</dbReference>
<dbReference type="InterPro" id="IPR001841">
    <property type="entry name" value="Znf_RING"/>
</dbReference>
<dbReference type="InterPro" id="IPR051051">
    <property type="entry name" value="E3_ubiq-ligase_TRIM/RNF"/>
</dbReference>
<dbReference type="Gene3D" id="2.60.120.920">
    <property type="match status" value="2"/>
</dbReference>
<dbReference type="Gene3D" id="3.30.160.60">
    <property type="entry name" value="Classic Zinc Finger"/>
    <property type="match status" value="2"/>
</dbReference>
<evidence type="ECO:0000259" key="10">
    <source>
        <dbReference type="PROSITE" id="PS50188"/>
    </source>
</evidence>
<dbReference type="PANTHER" id="PTHR25465:SF32">
    <property type="entry name" value="BLOODTHIRSTY-RELATED GENE FAMILY, MEMBER 16 ISOFORM X1-RELATED"/>
    <property type="match status" value="1"/>
</dbReference>
<dbReference type="SUPFAM" id="SSF49899">
    <property type="entry name" value="Concanavalin A-like lectins/glucanases"/>
    <property type="match status" value="2"/>
</dbReference>
<dbReference type="GO" id="GO:0005737">
    <property type="term" value="C:cytoplasm"/>
    <property type="evidence" value="ECO:0007669"/>
    <property type="project" value="UniProtKB-ARBA"/>
</dbReference>
<evidence type="ECO:0000313" key="11">
    <source>
        <dbReference type="EMBL" id="CAL1612667.1"/>
    </source>
</evidence>
<dbReference type="PROSITE" id="PS00518">
    <property type="entry name" value="ZF_RING_1"/>
    <property type="match status" value="2"/>
</dbReference>
<dbReference type="SMART" id="SM00184">
    <property type="entry name" value="RING"/>
    <property type="match status" value="2"/>
</dbReference>
<dbReference type="PANTHER" id="PTHR25465">
    <property type="entry name" value="B-BOX DOMAIN CONTAINING"/>
    <property type="match status" value="1"/>
</dbReference>
<evidence type="ECO:0000256" key="1">
    <source>
        <dbReference type="ARBA" id="ARBA00022588"/>
    </source>
</evidence>
<organism evidence="11 12">
    <name type="scientific">Knipowitschia caucasica</name>
    <name type="common">Caucasian dwarf goby</name>
    <name type="synonym">Pomatoschistus caucasicus</name>
    <dbReference type="NCBI Taxonomy" id="637954"/>
    <lineage>
        <taxon>Eukaryota</taxon>
        <taxon>Metazoa</taxon>
        <taxon>Chordata</taxon>
        <taxon>Craniata</taxon>
        <taxon>Vertebrata</taxon>
        <taxon>Euteleostomi</taxon>
        <taxon>Actinopterygii</taxon>
        <taxon>Neopterygii</taxon>
        <taxon>Teleostei</taxon>
        <taxon>Neoteleostei</taxon>
        <taxon>Acanthomorphata</taxon>
        <taxon>Gobiaria</taxon>
        <taxon>Gobiiformes</taxon>
        <taxon>Gobioidei</taxon>
        <taxon>Gobiidae</taxon>
        <taxon>Gobiinae</taxon>
        <taxon>Knipowitschia</taxon>
    </lineage>
</organism>
<dbReference type="SMART" id="SM00336">
    <property type="entry name" value="BBOX"/>
    <property type="match status" value="2"/>
</dbReference>
<evidence type="ECO:0000256" key="2">
    <source>
        <dbReference type="ARBA" id="ARBA00022723"/>
    </source>
</evidence>
<dbReference type="PROSITE" id="PS50188">
    <property type="entry name" value="B302_SPRY"/>
    <property type="match status" value="2"/>
</dbReference>
<evidence type="ECO:0000256" key="3">
    <source>
        <dbReference type="ARBA" id="ARBA00022771"/>
    </source>
</evidence>
<feature type="domain" description="B30.2/SPRY" evidence="10">
    <location>
        <begin position="485"/>
        <end position="683"/>
    </location>
</feature>
<evidence type="ECO:0000256" key="4">
    <source>
        <dbReference type="ARBA" id="ARBA00022833"/>
    </source>
</evidence>
<accession>A0AAV2MHA0</accession>
<keyword evidence="7" id="KW-0175">Coiled coil</keyword>
<keyword evidence="5" id="KW-0391">Immunity</keyword>
<dbReference type="InterPro" id="IPR013320">
    <property type="entry name" value="ConA-like_dom_sf"/>
</dbReference>
<dbReference type="CDD" id="cd13733">
    <property type="entry name" value="SPRY_PRY_C-I_1"/>
    <property type="match status" value="2"/>
</dbReference>
<dbReference type="Pfam" id="PF13445">
    <property type="entry name" value="zf-RING_UBOX"/>
    <property type="match status" value="2"/>
</dbReference>
<dbReference type="SMART" id="SM00449">
    <property type="entry name" value="SPRY"/>
    <property type="match status" value="2"/>
</dbReference>
<dbReference type="GO" id="GO:0045087">
    <property type="term" value="P:innate immune response"/>
    <property type="evidence" value="ECO:0007669"/>
    <property type="project" value="UniProtKB-KW"/>
</dbReference>
<dbReference type="Gene3D" id="4.10.830.40">
    <property type="match status" value="2"/>
</dbReference>
<dbReference type="InterPro" id="IPR003879">
    <property type="entry name" value="Butyrophylin_SPRY"/>
</dbReference>
<dbReference type="CDD" id="cd19769">
    <property type="entry name" value="Bbox2_TRIM16-like"/>
    <property type="match status" value="2"/>
</dbReference>
<feature type="domain" description="B30.2/SPRY" evidence="10">
    <location>
        <begin position="1079"/>
        <end position="1275"/>
    </location>
</feature>
<dbReference type="FunFam" id="2.60.120.920:FF:000004">
    <property type="entry name" value="Butyrophilin subfamily 1 member A1"/>
    <property type="match status" value="1"/>
</dbReference>
<feature type="domain" description="RING-type" evidence="8">
    <location>
        <begin position="151"/>
        <end position="191"/>
    </location>
</feature>
<evidence type="ECO:0000259" key="9">
    <source>
        <dbReference type="PROSITE" id="PS50119"/>
    </source>
</evidence>
<evidence type="ECO:0000256" key="7">
    <source>
        <dbReference type="SAM" id="Coils"/>
    </source>
</evidence>
<sequence length="1555" mass="175414">MLHLQPCEATVFGKVSGLELASHVALHGPGPPVFGHVPPALRQCEKQMQPDPLDVEETCREEQAAYSRDSVWIARFGAPPTSVVPWTGVRGPSGAVSKNKRAEVEEKGASHRDRGECGTKGIKLQTFLLLSSLSKVMAAVSSSLCEEQFLCSICLEVFTDPVTTPCGHSFCSICINKQWDTSVHCSCPVCKQVFSPRPQLKVSTFMLEMISLFGNTPHDDDKLLDVLSTAPGEVYDLSTAPGEVDCDLCLEPKLRALKSCLLCLTSYCWSHLQPHLTNPRLKRHQLIHPLPNLEEHICPEHHRPLELFCRDHSHFMCLQCSYTEDTKHHTVLLKEQGEEQQATLKKQIKERRVKVQEIQRSVEQSQRKADAEIQEGLRVFTALMECVQQSADSFKQSIVEKHQKVEEEASQLIEQIQTEISELEQRGAEMEQLWTSGDHLSFVQTFITVKPAPQLRDWSQKTVRTPSYKGTGAQAVSELRNKLNTEMETFFKAELEKVQEFAAEVSLDPDTANPYLVLSKDLKQVHHGDQRQNIPDNPERFEYYLCVFGKQKFSSGKFYFEVQVKEKTGWKVGVAKESVDRKDKDTQTVPKGYWFLNMYDGRYQTSDDPPVFLSLQSCPEKLGVFVDYVEGLSTTSLSVGSEVVERVSHGIFLGVTEKEWCPETAEEKSFTANITAEVEEKGDSHRDRGECGTKGIKLQTFLLLSSLSKVMAAVSSSLCEEQFLCSICLEVFTDPVTTPCGHSFCRICINKHWDNIVHCSCPVCKQDFSPRPQMKVSTLLLEMISLLRNKPQDEDKLLEAPSTAPGEVCDLSTAPGEVCDLYTAPGEVCDLSTAPGEVDCDLCLEPKLRALKSCLMCLTSYCESHLQPHLTNPRLKRHQLIHPLPNLEEHICPEHHRPLELFCRDHSHFMCLQCSYTEDTKHHTVLLKEQGEEQQATLKKQIKDRRVKVQEIQRSVEQSQRKADTEIQEGLRVFTALMECVQQSADSFKQSIVEKHQKVEEEASQLIEQIQTEISELEQRGAEMEQLWTSGDHLSFVQTFTTVKPAPQLRDWNQKTVRTPSYKGTGAQAVSELRNKLNTEMETFFKAELEKVQEFAAEVSLDPDTANSYLVLSKDLKQVHDDDQAQNLLDNPERFTFHLCVLGKQKFSSGKFYFEVQVKGKTDWEVGVAKESVDRDDEDSPTVQKGYWTLSMYDGDYITSDDPPVDFSVQSCPEKLGVFVDYDEGLVSFYDVDKKSLLCSYTDCDFTDNILPMFSPCDNEDGINSAPLVLTPVGSLSTTSLSVGSEVVERVSHGIFLGVTEKEWCPETAEDVGQNHDFVKCGQVRKRGKRRGIKRRTRKLQSKNRIPLPSIVMANSKNKRAEVEEKGASHRDRGECGTKGIKLQTFLLLSSLSKVMAAVSSSLCEEQFLCSICLEEQGEEQQATLKKQIKDRRVKVQEIQRSVEQSQKKADAEIQEGLRVFTALMECVQQSADSFKQSIVEKHQKVEEEASQLIEQIQTEISELEQRGAEMEQLWTSGDHLSFVQTFTTVKPAQRLEPEDCQDPVVQGDRGPSCV</sequence>
<dbReference type="InterPro" id="IPR017907">
    <property type="entry name" value="Znf_RING_CS"/>
</dbReference>
<feature type="domain" description="B box-type" evidence="9">
    <location>
        <begin position="887"/>
        <end position="934"/>
    </location>
</feature>
<dbReference type="InterPro" id="IPR027370">
    <property type="entry name" value="Znf-RING_euk"/>
</dbReference>
<feature type="coiled-coil region" evidence="7">
    <location>
        <begin position="1436"/>
        <end position="1514"/>
    </location>
</feature>
<keyword evidence="2" id="KW-0479">Metal-binding</keyword>
<dbReference type="InterPro" id="IPR001870">
    <property type="entry name" value="B30.2/SPRY"/>
</dbReference>
<proteinExistence type="predicted"/>
<keyword evidence="4" id="KW-0862">Zinc</keyword>
<dbReference type="PRINTS" id="PR01407">
    <property type="entry name" value="BUTYPHLNCDUF"/>
</dbReference>
<evidence type="ECO:0000313" key="12">
    <source>
        <dbReference type="Proteomes" id="UP001497482"/>
    </source>
</evidence>
<dbReference type="InterPro" id="IPR003877">
    <property type="entry name" value="SPRY_dom"/>
</dbReference>
<dbReference type="PROSITE" id="PS50089">
    <property type="entry name" value="ZF_RING_2"/>
    <property type="match status" value="2"/>
</dbReference>
<dbReference type="InterPro" id="IPR013083">
    <property type="entry name" value="Znf_RING/FYVE/PHD"/>
</dbReference>
<dbReference type="PROSITE" id="PS50119">
    <property type="entry name" value="ZF_BBOX"/>
    <property type="match status" value="2"/>
</dbReference>
<feature type="coiled-coil region" evidence="7">
    <location>
        <begin position="348"/>
        <end position="433"/>
    </location>
</feature>
<dbReference type="Gene3D" id="3.30.40.10">
    <property type="entry name" value="Zinc/RING finger domain, C3HC4 (zinc finger)"/>
    <property type="match status" value="2"/>
</dbReference>
<evidence type="ECO:0000256" key="6">
    <source>
        <dbReference type="PROSITE-ProRule" id="PRU00024"/>
    </source>
</evidence>
<evidence type="ECO:0000259" key="8">
    <source>
        <dbReference type="PROSITE" id="PS50089"/>
    </source>
</evidence>
<dbReference type="GO" id="GO:0016567">
    <property type="term" value="P:protein ubiquitination"/>
    <property type="evidence" value="ECO:0007669"/>
    <property type="project" value="InterPro"/>
</dbReference>
<dbReference type="InterPro" id="IPR000315">
    <property type="entry name" value="Znf_B-box"/>
</dbReference>
<keyword evidence="1" id="KW-0399">Innate immunity</keyword>
<dbReference type="InterPro" id="IPR043136">
    <property type="entry name" value="B30.2/SPRY_sf"/>
</dbReference>
<dbReference type="EMBL" id="OZ035830">
    <property type="protein sequence ID" value="CAL1612667.1"/>
    <property type="molecule type" value="Genomic_DNA"/>
</dbReference>
<evidence type="ECO:0000256" key="5">
    <source>
        <dbReference type="ARBA" id="ARBA00022859"/>
    </source>
</evidence>
<dbReference type="SMART" id="SM00504">
    <property type="entry name" value="Ubox"/>
    <property type="match status" value="2"/>
</dbReference>
<dbReference type="SUPFAM" id="SSF57845">
    <property type="entry name" value="B-box zinc-binding domain"/>
    <property type="match status" value="2"/>
</dbReference>
<keyword evidence="12" id="KW-1185">Reference proteome</keyword>
<feature type="domain" description="RING-type" evidence="8">
    <location>
        <begin position="725"/>
        <end position="765"/>
    </location>
</feature>
<dbReference type="SUPFAM" id="SSF57850">
    <property type="entry name" value="RING/U-box"/>
    <property type="match status" value="2"/>
</dbReference>
<dbReference type="SMART" id="SM00589">
    <property type="entry name" value="PRY"/>
    <property type="match status" value="2"/>
</dbReference>
<protein>
    <submittedName>
        <fullName evidence="11">Uncharacterized protein</fullName>
    </submittedName>
</protein>
<feature type="coiled-coil region" evidence="7">
    <location>
        <begin position="949"/>
        <end position="1027"/>
    </location>
</feature>
<dbReference type="Pfam" id="PF00622">
    <property type="entry name" value="SPRY"/>
    <property type="match status" value="2"/>
</dbReference>